<proteinExistence type="inferred from homology"/>
<keyword evidence="5 10" id="KW-0812">Transmembrane</keyword>
<organism evidence="13 14">
    <name type="scientific">Lysobacter brunescens</name>
    <dbReference type="NCBI Taxonomy" id="262323"/>
    <lineage>
        <taxon>Bacteria</taxon>
        <taxon>Pseudomonadati</taxon>
        <taxon>Pseudomonadota</taxon>
        <taxon>Gammaproteobacteria</taxon>
        <taxon>Lysobacterales</taxon>
        <taxon>Lysobacteraceae</taxon>
        <taxon>Lysobacter</taxon>
    </lineage>
</organism>
<feature type="transmembrane region" description="Helical" evidence="10">
    <location>
        <begin position="215"/>
        <end position="234"/>
    </location>
</feature>
<dbReference type="Pfam" id="PF01578">
    <property type="entry name" value="Cytochrom_C_asm"/>
    <property type="match status" value="1"/>
</dbReference>
<feature type="transmembrane region" description="Helical" evidence="10">
    <location>
        <begin position="121"/>
        <end position="142"/>
    </location>
</feature>
<evidence type="ECO:0000259" key="12">
    <source>
        <dbReference type="Pfam" id="PF16327"/>
    </source>
</evidence>
<dbReference type="Proteomes" id="UP001597110">
    <property type="component" value="Unassembled WGS sequence"/>
</dbReference>
<gene>
    <name evidence="13" type="ORF">ACFQ0E_18970</name>
</gene>
<reference evidence="14" key="1">
    <citation type="journal article" date="2019" name="Int. J. Syst. Evol. Microbiol.">
        <title>The Global Catalogue of Microorganisms (GCM) 10K type strain sequencing project: providing services to taxonomists for standard genome sequencing and annotation.</title>
        <authorList>
            <consortium name="The Broad Institute Genomics Platform"/>
            <consortium name="The Broad Institute Genome Sequencing Center for Infectious Disease"/>
            <person name="Wu L."/>
            <person name="Ma J."/>
        </authorList>
    </citation>
    <scope>NUCLEOTIDE SEQUENCE [LARGE SCALE GENOMIC DNA]</scope>
    <source>
        <strain evidence="14">CCUG 55585</strain>
    </source>
</reference>
<feature type="transmembrane region" description="Helical" evidence="10">
    <location>
        <begin position="175"/>
        <end position="195"/>
    </location>
</feature>
<feature type="transmembrane region" description="Helical" evidence="10">
    <location>
        <begin position="613"/>
        <end position="633"/>
    </location>
</feature>
<keyword evidence="3" id="KW-1003">Cell membrane</keyword>
<evidence type="ECO:0000256" key="4">
    <source>
        <dbReference type="ARBA" id="ARBA00022519"/>
    </source>
</evidence>
<dbReference type="InterPro" id="IPR003567">
    <property type="entry name" value="Cyt_c_biogenesis"/>
</dbReference>
<dbReference type="GO" id="GO:0016829">
    <property type="term" value="F:lyase activity"/>
    <property type="evidence" value="ECO:0007669"/>
    <property type="project" value="UniProtKB-KW"/>
</dbReference>
<keyword evidence="13" id="KW-0456">Lyase</keyword>
<evidence type="ECO:0000256" key="7">
    <source>
        <dbReference type="ARBA" id="ARBA00022989"/>
    </source>
</evidence>
<dbReference type="RefSeq" id="WP_386826590.1">
    <property type="nucleotide sequence ID" value="NZ_JBHTIF010000007.1"/>
</dbReference>
<protein>
    <submittedName>
        <fullName evidence="13">Heme lyase CcmF/NrfE family subunit</fullName>
    </submittedName>
</protein>
<comment type="function">
    <text evidence="9">Required for the biogenesis of c-type cytochromes. Possible subunit of a heme lyase.</text>
</comment>
<sequence>MLPELGQVALVLALLVAVLQAALPLIGAQRGIKPWMAVARPAAWAQLATVGVAFAILTWAFVRQDFSLRYVAENSNSLLPMMYRYSAVWGAHEGSLLLWALILAAWTAAVAMFSRALPEVVVARVLGTMGVVSIGFLAFMIFTSNPFERILPAAAEGRDLNPLLQDFGLIVHPPMLYMGYVGFAVPFAFAIAALLDRNASKPEMVAGWLRWTRPWTNVAWAFLTLGIALGSWWAYYELGWGGWWFWDPVENASFMPWLAGAALLHSQAITEKRGSFRSWTLLLAIATFSLSLLGTFLVRSGVLTSVHAFASDPGRGMFILIFLGLVVGASLLLYALRADDAPGKPFAGQSRETLLLLNNIFLTAACAMVLIGTLYPLLLDAIGSDDKISVGPPYFSLLFIVLMLPIVLLVPLGPLVKWQRDQVGKPLRLLLPWLGLALVCGVIAYVQAPQGPLKTAAGVAGALWVGLGTLHFVWQRLRSAGGRLTAEMAGMALAHFGIAVFLVGALLVEAQVQQREIAMKPGETLTLGRDSFRFDGVQQLQGPNYMASRGTVEVFRDDRRVTTLHPEKREYASGGQVMTEAGIRPGVTRDLFVALGEPLGGGAWAVRVHVKPYIRWVWIGALLMALGAFVTAVDRRFRRLRPDDHAQVLGALKTAAPAAAGVGLASEHGDFARDADTCFAGSDGGSD</sequence>
<keyword evidence="7 10" id="KW-1133">Transmembrane helix</keyword>
<feature type="transmembrane region" description="Helical" evidence="10">
    <location>
        <begin position="395"/>
        <end position="415"/>
    </location>
</feature>
<feature type="transmembrane region" description="Helical" evidence="10">
    <location>
        <begin position="6"/>
        <end position="26"/>
    </location>
</feature>
<evidence type="ECO:0000256" key="6">
    <source>
        <dbReference type="ARBA" id="ARBA00022748"/>
    </source>
</evidence>
<feature type="transmembrane region" description="Helical" evidence="10">
    <location>
        <begin position="356"/>
        <end position="375"/>
    </location>
</feature>
<dbReference type="NCBIfam" id="TIGR00353">
    <property type="entry name" value="nrfE"/>
    <property type="match status" value="1"/>
</dbReference>
<evidence type="ECO:0000256" key="8">
    <source>
        <dbReference type="ARBA" id="ARBA00023136"/>
    </source>
</evidence>
<accession>A0ABW2YKI9</accession>
<keyword evidence="4" id="KW-0997">Cell inner membrane</keyword>
<feature type="transmembrane region" description="Helical" evidence="10">
    <location>
        <begin position="453"/>
        <end position="474"/>
    </location>
</feature>
<comment type="similarity">
    <text evidence="2">Belongs to the CcmF/CycK/Ccl1/NrfE/CcsA family.</text>
</comment>
<evidence type="ECO:0000256" key="3">
    <source>
        <dbReference type="ARBA" id="ARBA00022475"/>
    </source>
</evidence>
<feature type="transmembrane region" description="Helical" evidence="10">
    <location>
        <begin position="486"/>
        <end position="508"/>
    </location>
</feature>
<keyword evidence="6" id="KW-0201">Cytochrome c-type biogenesis</keyword>
<evidence type="ECO:0000256" key="1">
    <source>
        <dbReference type="ARBA" id="ARBA00004429"/>
    </source>
</evidence>
<feature type="transmembrane region" description="Helical" evidence="10">
    <location>
        <begin position="279"/>
        <end position="298"/>
    </location>
</feature>
<feature type="transmembrane region" description="Helical" evidence="10">
    <location>
        <begin position="38"/>
        <end position="62"/>
    </location>
</feature>
<evidence type="ECO:0000313" key="13">
    <source>
        <dbReference type="EMBL" id="MFD0727680.1"/>
    </source>
</evidence>
<dbReference type="PANTHER" id="PTHR43653:SF1">
    <property type="entry name" value="CYTOCHROME C-TYPE BIOGENESIS PROTEIN CCMF"/>
    <property type="match status" value="1"/>
</dbReference>
<feature type="transmembrane region" description="Helical" evidence="10">
    <location>
        <begin position="96"/>
        <end position="114"/>
    </location>
</feature>
<feature type="domain" description="Cytochrome c-type biogenesis protein CcmF C-terminal" evidence="12">
    <location>
        <begin position="320"/>
        <end position="635"/>
    </location>
</feature>
<evidence type="ECO:0000256" key="9">
    <source>
        <dbReference type="ARBA" id="ARBA00037230"/>
    </source>
</evidence>
<evidence type="ECO:0000313" key="14">
    <source>
        <dbReference type="Proteomes" id="UP001597110"/>
    </source>
</evidence>
<dbReference type="InterPro" id="IPR032523">
    <property type="entry name" value="CcmF_C"/>
</dbReference>
<feature type="transmembrane region" description="Helical" evidence="10">
    <location>
        <begin position="427"/>
        <end position="447"/>
    </location>
</feature>
<evidence type="ECO:0000256" key="5">
    <source>
        <dbReference type="ARBA" id="ARBA00022692"/>
    </source>
</evidence>
<dbReference type="PANTHER" id="PTHR43653">
    <property type="entry name" value="CYTOCHROME C ASSEMBLY PROTEIN-RELATED"/>
    <property type="match status" value="1"/>
</dbReference>
<evidence type="ECO:0000259" key="11">
    <source>
        <dbReference type="Pfam" id="PF01578"/>
    </source>
</evidence>
<dbReference type="Pfam" id="PF16327">
    <property type="entry name" value="CcmF_C"/>
    <property type="match status" value="1"/>
</dbReference>
<dbReference type="PRINTS" id="PR01411">
    <property type="entry name" value="CCMFBIOGNSIS"/>
</dbReference>
<feature type="transmembrane region" description="Helical" evidence="10">
    <location>
        <begin position="318"/>
        <end position="336"/>
    </location>
</feature>
<evidence type="ECO:0000256" key="2">
    <source>
        <dbReference type="ARBA" id="ARBA00009186"/>
    </source>
</evidence>
<name>A0ABW2YKI9_9GAMM</name>
<comment type="caution">
    <text evidence="13">The sequence shown here is derived from an EMBL/GenBank/DDBJ whole genome shotgun (WGS) entry which is preliminary data.</text>
</comment>
<dbReference type="PRINTS" id="PR01410">
    <property type="entry name" value="CCBIOGENESIS"/>
</dbReference>
<evidence type="ECO:0000256" key="10">
    <source>
        <dbReference type="SAM" id="Phobius"/>
    </source>
</evidence>
<dbReference type="EMBL" id="JBHTIF010000007">
    <property type="protein sequence ID" value="MFD0727680.1"/>
    <property type="molecule type" value="Genomic_DNA"/>
</dbReference>
<keyword evidence="14" id="KW-1185">Reference proteome</keyword>
<feature type="domain" description="Cytochrome c assembly protein" evidence="11">
    <location>
        <begin position="89"/>
        <end position="300"/>
    </location>
</feature>
<feature type="transmembrane region" description="Helical" evidence="10">
    <location>
        <begin position="254"/>
        <end position="270"/>
    </location>
</feature>
<dbReference type="NCBIfam" id="NF007691">
    <property type="entry name" value="PRK10369.1"/>
    <property type="match status" value="1"/>
</dbReference>
<dbReference type="InterPro" id="IPR003568">
    <property type="entry name" value="Cyt_c_biogenesis_CcmF"/>
</dbReference>
<comment type="subcellular location">
    <subcellularLocation>
        <location evidence="1">Cell inner membrane</location>
        <topology evidence="1">Multi-pass membrane protein</topology>
    </subcellularLocation>
</comment>
<dbReference type="InterPro" id="IPR002541">
    <property type="entry name" value="Cyt_c_assembly"/>
</dbReference>
<keyword evidence="8 10" id="KW-0472">Membrane</keyword>